<feature type="compositionally biased region" description="Basic and acidic residues" evidence="4">
    <location>
        <begin position="286"/>
        <end position="296"/>
    </location>
</feature>
<evidence type="ECO:0000313" key="6">
    <source>
        <dbReference type="Proteomes" id="UP000693981"/>
    </source>
</evidence>
<feature type="region of interest" description="Disordered" evidence="4">
    <location>
        <begin position="275"/>
        <end position="307"/>
    </location>
</feature>
<evidence type="ECO:0008006" key="7">
    <source>
        <dbReference type="Google" id="ProtNLM"/>
    </source>
</evidence>
<dbReference type="AlphaFoldDB" id="A0A8T1X4L9"/>
<dbReference type="SMART" id="SM00248">
    <property type="entry name" value="ANK"/>
    <property type="match status" value="3"/>
</dbReference>
<evidence type="ECO:0000256" key="2">
    <source>
        <dbReference type="ARBA" id="ARBA00023043"/>
    </source>
</evidence>
<dbReference type="Proteomes" id="UP000693981">
    <property type="component" value="Unassembled WGS sequence"/>
</dbReference>
<evidence type="ECO:0000256" key="3">
    <source>
        <dbReference type="PROSITE-ProRule" id="PRU00023"/>
    </source>
</evidence>
<evidence type="ECO:0000256" key="4">
    <source>
        <dbReference type="SAM" id="MobiDB-lite"/>
    </source>
</evidence>
<reference evidence="5" key="1">
    <citation type="submission" date="2021-02" db="EMBL/GenBank/DDBJ databases">
        <authorList>
            <person name="Palmer J.M."/>
        </authorList>
    </citation>
    <scope>NUCLEOTIDE SEQUENCE</scope>
    <source>
        <strain evidence="5">SCRP23</strain>
    </source>
</reference>
<dbReference type="InterPro" id="IPR051070">
    <property type="entry name" value="NF-kappa-B_inhibitor"/>
</dbReference>
<gene>
    <name evidence="5" type="ORF">PHYBOEH_010854</name>
</gene>
<dbReference type="OrthoDB" id="539213at2759"/>
<keyword evidence="1" id="KW-0677">Repeat</keyword>
<comment type="caution">
    <text evidence="5">The sequence shown here is derived from an EMBL/GenBank/DDBJ whole genome shotgun (WGS) entry which is preliminary data.</text>
</comment>
<dbReference type="PROSITE" id="PS50297">
    <property type="entry name" value="ANK_REP_REGION"/>
    <property type="match status" value="2"/>
</dbReference>
<feature type="compositionally biased region" description="Basic residues" evidence="4">
    <location>
        <begin position="275"/>
        <end position="285"/>
    </location>
</feature>
<feature type="repeat" description="ANK" evidence="3">
    <location>
        <begin position="83"/>
        <end position="115"/>
    </location>
</feature>
<feature type="repeat" description="ANK" evidence="3">
    <location>
        <begin position="44"/>
        <end position="80"/>
    </location>
</feature>
<feature type="compositionally biased region" description="Polar residues" evidence="4">
    <location>
        <begin position="297"/>
        <end position="307"/>
    </location>
</feature>
<name>A0A8T1X4L9_9STRA</name>
<evidence type="ECO:0000256" key="1">
    <source>
        <dbReference type="ARBA" id="ARBA00022737"/>
    </source>
</evidence>
<dbReference type="EMBL" id="JAGDFL010000077">
    <property type="protein sequence ID" value="KAG7398580.1"/>
    <property type="molecule type" value="Genomic_DNA"/>
</dbReference>
<keyword evidence="2 3" id="KW-0040">ANK repeat</keyword>
<dbReference type="InterPro" id="IPR002110">
    <property type="entry name" value="Ankyrin_rpt"/>
</dbReference>
<accession>A0A8T1X4L9</accession>
<organism evidence="5 6">
    <name type="scientific">Phytophthora boehmeriae</name>
    <dbReference type="NCBI Taxonomy" id="109152"/>
    <lineage>
        <taxon>Eukaryota</taxon>
        <taxon>Sar</taxon>
        <taxon>Stramenopiles</taxon>
        <taxon>Oomycota</taxon>
        <taxon>Peronosporomycetes</taxon>
        <taxon>Peronosporales</taxon>
        <taxon>Peronosporaceae</taxon>
        <taxon>Phytophthora</taxon>
    </lineage>
</organism>
<keyword evidence="6" id="KW-1185">Reference proteome</keyword>
<dbReference type="PANTHER" id="PTHR46680">
    <property type="entry name" value="NF-KAPPA-B INHIBITOR ALPHA"/>
    <property type="match status" value="1"/>
</dbReference>
<dbReference type="PANTHER" id="PTHR46680:SF3">
    <property type="entry name" value="NF-KAPPA-B INHIBITOR CACTUS"/>
    <property type="match status" value="1"/>
</dbReference>
<dbReference type="GO" id="GO:0005829">
    <property type="term" value="C:cytosol"/>
    <property type="evidence" value="ECO:0007669"/>
    <property type="project" value="TreeGrafter"/>
</dbReference>
<evidence type="ECO:0000313" key="5">
    <source>
        <dbReference type="EMBL" id="KAG7398580.1"/>
    </source>
</evidence>
<sequence length="307" mass="34370">MLEALWGDWSVWRAAKKARPDKLHELLAVELQPEVVVNRMHPVRGITPLMAATNALHTTSVAECVQILISYGADVTAADNTKHRNTVLHYAACNNKATAIGELLDAGANIFARNRYGHTALDVAWMHGRREAARALMEHIQLHSGWLGISSKVAVPRWKRRWCVVLASDSDSSSVEFCVFHQPDQVRPHKILKFNAGTSIVVPTWSVVEFHVDGVKVQSLRQRFGENKVAIEAKSNQRHHTSGYRREFAFASETSDTSNDRQMWVGAFQVCGRGRVPRVKQRPRPHSWDASRHSSDGDTNSRSSTLA</sequence>
<dbReference type="GO" id="GO:0051059">
    <property type="term" value="F:NF-kappaB binding"/>
    <property type="evidence" value="ECO:0007669"/>
    <property type="project" value="TreeGrafter"/>
</dbReference>
<dbReference type="GO" id="GO:0071356">
    <property type="term" value="P:cellular response to tumor necrosis factor"/>
    <property type="evidence" value="ECO:0007669"/>
    <property type="project" value="TreeGrafter"/>
</dbReference>
<proteinExistence type="predicted"/>
<dbReference type="Pfam" id="PF12796">
    <property type="entry name" value="Ank_2"/>
    <property type="match status" value="1"/>
</dbReference>
<dbReference type="PROSITE" id="PS50088">
    <property type="entry name" value="ANK_REPEAT"/>
    <property type="match status" value="2"/>
</dbReference>
<protein>
    <recommendedName>
        <fullName evidence="7">Ankyrin repeat domain-containing protein</fullName>
    </recommendedName>
</protein>